<sequence>MTAAGGCRRPDLVPAGPDPAPKAHVGGYAWMTDAVAACAGGGGYVWTAMSMSVCGRRRRWLRAGSGDVGGCVLV</sequence>
<protein>
    <submittedName>
        <fullName evidence="2">Uncharacterized protein</fullName>
    </submittedName>
</protein>
<reference evidence="2 3" key="1">
    <citation type="submission" date="2012-08" db="EMBL/GenBank/DDBJ databases">
        <title>Oryza genome evolution.</title>
        <authorList>
            <person name="Wing R.A."/>
        </authorList>
    </citation>
    <scope>NUCLEOTIDE SEQUENCE</scope>
</reference>
<dbReference type="AlphaFoldDB" id="A0A0D9V0G2"/>
<reference evidence="3" key="2">
    <citation type="submission" date="2013-12" db="EMBL/GenBank/DDBJ databases">
        <authorList>
            <person name="Yu Y."/>
            <person name="Lee S."/>
            <person name="de Baynast K."/>
            <person name="Wissotski M."/>
            <person name="Liu L."/>
            <person name="Talag J."/>
            <person name="Goicoechea J."/>
            <person name="Angelova A."/>
            <person name="Jetty R."/>
            <person name="Kudrna D."/>
            <person name="Golser W."/>
            <person name="Rivera L."/>
            <person name="Zhang J."/>
            <person name="Wing R."/>
        </authorList>
    </citation>
    <scope>NUCLEOTIDE SEQUENCE</scope>
</reference>
<reference evidence="2" key="3">
    <citation type="submission" date="2015-04" db="UniProtKB">
        <authorList>
            <consortium name="EnsemblPlants"/>
        </authorList>
    </citation>
    <scope>IDENTIFICATION</scope>
</reference>
<evidence type="ECO:0000256" key="1">
    <source>
        <dbReference type="SAM" id="Phobius"/>
    </source>
</evidence>
<evidence type="ECO:0000313" key="3">
    <source>
        <dbReference type="Proteomes" id="UP000032180"/>
    </source>
</evidence>
<dbReference type="HOGENOM" id="CLU_2691307_0_0_1"/>
<keyword evidence="1" id="KW-0472">Membrane</keyword>
<name>A0A0D9V0G2_9ORYZ</name>
<keyword evidence="1" id="KW-1133">Transmembrane helix</keyword>
<feature type="transmembrane region" description="Helical" evidence="1">
    <location>
        <begin position="28"/>
        <end position="49"/>
    </location>
</feature>
<evidence type="ECO:0000313" key="2">
    <source>
        <dbReference type="EnsemblPlants" id="LPERR01G12750.1"/>
    </source>
</evidence>
<organism evidence="2 3">
    <name type="scientific">Leersia perrieri</name>
    <dbReference type="NCBI Taxonomy" id="77586"/>
    <lineage>
        <taxon>Eukaryota</taxon>
        <taxon>Viridiplantae</taxon>
        <taxon>Streptophyta</taxon>
        <taxon>Embryophyta</taxon>
        <taxon>Tracheophyta</taxon>
        <taxon>Spermatophyta</taxon>
        <taxon>Magnoliopsida</taxon>
        <taxon>Liliopsida</taxon>
        <taxon>Poales</taxon>
        <taxon>Poaceae</taxon>
        <taxon>BOP clade</taxon>
        <taxon>Oryzoideae</taxon>
        <taxon>Oryzeae</taxon>
        <taxon>Oryzinae</taxon>
        <taxon>Leersia</taxon>
    </lineage>
</organism>
<accession>A0A0D9V0G2</accession>
<dbReference type="Proteomes" id="UP000032180">
    <property type="component" value="Chromosome 1"/>
</dbReference>
<dbReference type="Gramene" id="LPERR01G12750.1">
    <property type="protein sequence ID" value="LPERR01G12750.1"/>
    <property type="gene ID" value="LPERR01G12750"/>
</dbReference>
<keyword evidence="3" id="KW-1185">Reference proteome</keyword>
<proteinExistence type="predicted"/>
<dbReference type="EnsemblPlants" id="LPERR01G12750.1">
    <property type="protein sequence ID" value="LPERR01G12750.1"/>
    <property type="gene ID" value="LPERR01G12750"/>
</dbReference>
<keyword evidence="1" id="KW-0812">Transmembrane</keyword>